<keyword evidence="2" id="KW-1185">Reference proteome</keyword>
<dbReference type="Proteomes" id="UP000036458">
    <property type="component" value="Chromosome"/>
</dbReference>
<protein>
    <recommendedName>
        <fullName evidence="3">Lipoprotein</fullName>
    </recommendedName>
</protein>
<sequence>MNRTFFLPLLVLLGCGADNAKEEVTALPAKNDSALAEVADSVNNARQDGTDTNAGLPVDKKQQLPAELEVYLDRTHGLWQFPALSDQDLARVPKEEQGPYFLQADFNSDQGQDYAMQIVEKDTAYIYAFLKNKTGDDFEVHLLEKNALITQEGKKRSNRYLMLAKKSGKYYDQVLKKERVIPQDAVSVGKDESLAYYIWEDSKFRKNESGARTSR</sequence>
<evidence type="ECO:0000313" key="2">
    <source>
        <dbReference type="Proteomes" id="UP000036458"/>
    </source>
</evidence>
<evidence type="ECO:0008006" key="3">
    <source>
        <dbReference type="Google" id="ProtNLM"/>
    </source>
</evidence>
<dbReference type="PATRIC" id="fig|1379910.4.peg.2137"/>
<gene>
    <name evidence="1" type="ORF">TH63_09840</name>
</gene>
<name>A0A0H4W611_9BACT</name>
<reference evidence="1 2" key="1">
    <citation type="submission" date="2015-01" db="EMBL/GenBank/DDBJ databases">
        <title>Rufibacter sp./DG31D/ whole genome sequencing.</title>
        <authorList>
            <person name="Kim M.K."/>
            <person name="Srinivasan S."/>
            <person name="Lee J.-J."/>
        </authorList>
    </citation>
    <scope>NUCLEOTIDE SEQUENCE [LARGE SCALE GENOMIC DNA]</scope>
    <source>
        <strain evidence="1 2">DG31D</strain>
    </source>
</reference>
<dbReference type="EMBL" id="CP010777">
    <property type="protein sequence ID" value="AKQ45876.1"/>
    <property type="molecule type" value="Genomic_DNA"/>
</dbReference>
<dbReference type="PROSITE" id="PS51257">
    <property type="entry name" value="PROKAR_LIPOPROTEIN"/>
    <property type="match status" value="1"/>
</dbReference>
<proteinExistence type="predicted"/>
<evidence type="ECO:0000313" key="1">
    <source>
        <dbReference type="EMBL" id="AKQ45876.1"/>
    </source>
</evidence>
<accession>A0A0H4W611</accession>
<dbReference type="RefSeq" id="WP_048920800.1">
    <property type="nucleotide sequence ID" value="NZ_CP010777.1"/>
</dbReference>
<dbReference type="OrthoDB" id="851070at2"/>
<dbReference type="AlphaFoldDB" id="A0A0H4W611"/>
<organism evidence="1 2">
    <name type="scientific">Rufibacter radiotolerans</name>
    <dbReference type="NCBI Taxonomy" id="1379910"/>
    <lineage>
        <taxon>Bacteria</taxon>
        <taxon>Pseudomonadati</taxon>
        <taxon>Bacteroidota</taxon>
        <taxon>Cytophagia</taxon>
        <taxon>Cytophagales</taxon>
        <taxon>Hymenobacteraceae</taxon>
        <taxon>Rufibacter</taxon>
    </lineage>
</organism>
<dbReference type="KEGG" id="ruf:TH63_09840"/>